<evidence type="ECO:0000313" key="16">
    <source>
        <dbReference type="EMBL" id="MDF0593877.1"/>
    </source>
</evidence>
<evidence type="ECO:0000256" key="7">
    <source>
        <dbReference type="ARBA" id="ARBA00022723"/>
    </source>
</evidence>
<evidence type="ECO:0000256" key="12">
    <source>
        <dbReference type="ARBA" id="ARBA00030514"/>
    </source>
</evidence>
<dbReference type="InterPro" id="IPR017896">
    <property type="entry name" value="4Fe4S_Fe-S-bd"/>
</dbReference>
<dbReference type="EMBL" id="JARFPL010000034">
    <property type="protein sequence ID" value="MDF0593877.1"/>
    <property type="molecule type" value="Genomic_DNA"/>
</dbReference>
<gene>
    <name evidence="16" type="primary">iorA</name>
    <name evidence="16" type="ORF">P0O24_09825</name>
</gene>
<evidence type="ECO:0000256" key="13">
    <source>
        <dbReference type="ARBA" id="ARBA00048332"/>
    </source>
</evidence>
<dbReference type="Gene3D" id="3.30.70.20">
    <property type="match status" value="1"/>
</dbReference>
<dbReference type="PANTHER" id="PTHR43710">
    <property type="entry name" value="2-HYDROXYACYL-COA LYASE"/>
    <property type="match status" value="1"/>
</dbReference>
<dbReference type="Gene3D" id="3.40.50.970">
    <property type="match status" value="2"/>
</dbReference>
<dbReference type="NCBIfam" id="TIGR03336">
    <property type="entry name" value="IOR_alpha"/>
    <property type="match status" value="1"/>
</dbReference>
<keyword evidence="11 14" id="KW-0411">Iron-sulfur</keyword>
<proteinExistence type="predicted"/>
<evidence type="ECO:0000256" key="10">
    <source>
        <dbReference type="ARBA" id="ARBA00023004"/>
    </source>
</evidence>
<dbReference type="InterPro" id="IPR029061">
    <property type="entry name" value="THDP-binding"/>
</dbReference>
<evidence type="ECO:0000259" key="15">
    <source>
        <dbReference type="PROSITE" id="PS51379"/>
    </source>
</evidence>
<dbReference type="Pfam" id="PF01855">
    <property type="entry name" value="POR_N"/>
    <property type="match status" value="1"/>
</dbReference>
<dbReference type="CDD" id="cd02008">
    <property type="entry name" value="TPP_IOR_alpha"/>
    <property type="match status" value="1"/>
</dbReference>
<dbReference type="InterPro" id="IPR045025">
    <property type="entry name" value="HACL1-like"/>
</dbReference>
<evidence type="ECO:0000256" key="3">
    <source>
        <dbReference type="ARBA" id="ARBA00012812"/>
    </source>
</evidence>
<sequence length="597" mass="63881">MREYLLGNVAIARGILEAGAGVISGYPGTPSSEIVEHLAPLAEEHRIHVEWSVNEKVAMEVAIGASWTGTRAAVTMKHVGLNVAADPFMTLPYLGVGGGMVIISADDPYCHSSQNEQDSRRYAAFARVPCLDPADPQEARDMTLRAFSLSEEFGLPVMVRPTTRVSHARATVDVGAPRERKASPGFEKNPPRRVALPVHARPLHAELLDKQAEIEAALAKEAWNRSQMRGDVGIIASGIGGLYAEEAIAELEADVSLLRIGAYPIPRTIVGDFLEKVDRILVVEEMDPVLEEFVEMVAKERNPEVEILGKRSGHIPKVGELDPLTVRKAIARMMGLQQRGAPTMSPEVLSILPPRPPALCPGCSHRASYYAMRKAFGRDAVYPNDIGCYTMGVGMGTVDSCLCMGASITVGAGIRFGGEERGICAVLGDSTFLHSGLTGLLNAAYNGARMTVAILDNSITAMTGHQPHPGAGRTATGDISPTISLEEICRSLGAGLVETADPYDLDSMIETFERARDHPGLSVVVAKQACVISEMRAGIRRPMLRVDEEKCGGCKLCVSFGCPAIEFDGKVARINALCSGCGVCAKICPQQAMEVAE</sequence>
<protein>
    <recommendedName>
        <fullName evidence="4 14">Indolepyruvate oxidoreductase subunit IorA</fullName>
        <shortName evidence="14">IOR</shortName>
        <ecNumber evidence="3 14">1.2.7.8</ecNumber>
    </recommendedName>
    <alternativeName>
        <fullName evidence="12 14">Indolepyruvate ferredoxin oxidoreductase subunit alpha</fullName>
    </alternativeName>
</protein>
<dbReference type="SUPFAM" id="SSF52518">
    <property type="entry name" value="Thiamin diphosphate-binding fold (THDP-binding)"/>
    <property type="match status" value="2"/>
</dbReference>
<keyword evidence="6 14" id="KW-0004">4Fe-4S</keyword>
<dbReference type="SUPFAM" id="SSF52922">
    <property type="entry name" value="TK C-terminal domain-like"/>
    <property type="match status" value="1"/>
</dbReference>
<dbReference type="RefSeq" id="WP_316969578.1">
    <property type="nucleotide sequence ID" value="NZ_JARFPL010000034.1"/>
</dbReference>
<keyword evidence="9 14" id="KW-0560">Oxidoreductase</keyword>
<dbReference type="InterPro" id="IPR002880">
    <property type="entry name" value="Pyrv_Fd/Flavodoxin_OxRdtase_N"/>
</dbReference>
<dbReference type="InterPro" id="IPR017900">
    <property type="entry name" value="4Fe4S_Fe_S_CS"/>
</dbReference>
<dbReference type="InterPro" id="IPR011766">
    <property type="entry name" value="TPP_enzyme_TPP-bd"/>
</dbReference>
<dbReference type="PANTHER" id="PTHR43710:SF7">
    <property type="entry name" value="INDOLEPYRUVATE OXIDOREDUCTASE SUBUNIT IORA"/>
    <property type="match status" value="1"/>
</dbReference>
<comment type="function">
    <text evidence="1 14">Catalyzes the ferredoxin-dependent oxidative decarboxylation of arylpyruvates.</text>
</comment>
<dbReference type="PROSITE" id="PS51379">
    <property type="entry name" value="4FE4S_FER_2"/>
    <property type="match status" value="2"/>
</dbReference>
<evidence type="ECO:0000256" key="6">
    <source>
        <dbReference type="ARBA" id="ARBA00022485"/>
    </source>
</evidence>
<dbReference type="GO" id="GO:0043805">
    <property type="term" value="F:indolepyruvate ferredoxin oxidoreductase activity"/>
    <property type="evidence" value="ECO:0007669"/>
    <property type="project" value="UniProtKB-EC"/>
</dbReference>
<evidence type="ECO:0000256" key="5">
    <source>
        <dbReference type="ARBA" id="ARBA00022448"/>
    </source>
</evidence>
<dbReference type="InterPro" id="IPR009014">
    <property type="entry name" value="Transketo_C/PFOR_II"/>
</dbReference>
<comment type="cofactor">
    <cofactor evidence="14">
        <name>[4Fe-4S] cluster</name>
        <dbReference type="ChEBI" id="CHEBI:49883"/>
    </cofactor>
    <text evidence="14">Binds 2 [4Fe-4S] clusters. In this family the first cluster has a non-standard and varying [4Fe-4S] binding motif CX(2)CX(2)CX(4-5)CP.</text>
</comment>
<evidence type="ECO:0000256" key="11">
    <source>
        <dbReference type="ARBA" id="ARBA00023014"/>
    </source>
</evidence>
<dbReference type="CDD" id="cd07034">
    <property type="entry name" value="TPP_PYR_PFOR_IOR-alpha_like"/>
    <property type="match status" value="1"/>
</dbReference>
<evidence type="ECO:0000256" key="2">
    <source>
        <dbReference type="ARBA" id="ARBA00011238"/>
    </source>
</evidence>
<evidence type="ECO:0000313" key="17">
    <source>
        <dbReference type="Proteomes" id="UP001215956"/>
    </source>
</evidence>
<reference evidence="16 17" key="1">
    <citation type="submission" date="2023-03" db="EMBL/GenBank/DDBJ databases">
        <title>Whole genome sequencing of Methanotrichaceae archaeon M04Ac.</title>
        <authorList>
            <person name="Khomyakova M.A."/>
            <person name="Merkel A.Y."/>
            <person name="Slobodkin A.I."/>
        </authorList>
    </citation>
    <scope>NUCLEOTIDE SEQUENCE [LARGE SCALE GENOMIC DNA]</scope>
    <source>
        <strain evidence="16 17">M04Ac</strain>
    </source>
</reference>
<dbReference type="Proteomes" id="UP001215956">
    <property type="component" value="Unassembled WGS sequence"/>
</dbReference>
<evidence type="ECO:0000256" key="14">
    <source>
        <dbReference type="PIRNR" id="PIRNR006439"/>
    </source>
</evidence>
<dbReference type="Pfam" id="PF02775">
    <property type="entry name" value="TPP_enzyme_C"/>
    <property type="match status" value="1"/>
</dbReference>
<keyword evidence="5 14" id="KW-0813">Transport</keyword>
<dbReference type="PROSITE" id="PS00198">
    <property type="entry name" value="4FE4S_FER_1"/>
    <property type="match status" value="1"/>
</dbReference>
<keyword evidence="7 14" id="KW-0479">Metal-binding</keyword>
<organism evidence="16 17">
    <name type="scientific">Candidatus Methanocrinis alkalitolerans</name>
    <dbReference type="NCBI Taxonomy" id="3033395"/>
    <lineage>
        <taxon>Archaea</taxon>
        <taxon>Methanobacteriati</taxon>
        <taxon>Methanobacteriota</taxon>
        <taxon>Stenosarchaea group</taxon>
        <taxon>Methanomicrobia</taxon>
        <taxon>Methanotrichales</taxon>
        <taxon>Methanotrichaceae</taxon>
        <taxon>Methanocrinis</taxon>
    </lineage>
</organism>
<accession>A0ABT5XHA0</accession>
<evidence type="ECO:0000256" key="4">
    <source>
        <dbReference type="ARBA" id="ARBA00017710"/>
    </source>
</evidence>
<evidence type="ECO:0000256" key="1">
    <source>
        <dbReference type="ARBA" id="ARBA00002995"/>
    </source>
</evidence>
<comment type="caution">
    <text evidence="16">The sequence shown here is derived from an EMBL/GenBank/DDBJ whole genome shotgun (WGS) entry which is preliminary data.</text>
</comment>
<dbReference type="SUPFAM" id="SSF54862">
    <property type="entry name" value="4Fe-4S ferredoxins"/>
    <property type="match status" value="1"/>
</dbReference>
<dbReference type="EC" id="1.2.7.8" evidence="3 14"/>
<keyword evidence="17" id="KW-1185">Reference proteome</keyword>
<keyword evidence="10 14" id="KW-0408">Iron</keyword>
<evidence type="ECO:0000256" key="9">
    <source>
        <dbReference type="ARBA" id="ARBA00023002"/>
    </source>
</evidence>
<comment type="catalytic activity">
    <reaction evidence="13 14">
        <text>indole-3-pyruvate + 2 oxidized [2Fe-2S]-[ferredoxin] + CoA = (indol-3-yl)acetyl-CoA + 2 reduced [2Fe-2S]-[ferredoxin] + CO2 + H(+)</text>
        <dbReference type="Rhea" id="RHEA:12645"/>
        <dbReference type="Rhea" id="RHEA-COMP:10000"/>
        <dbReference type="Rhea" id="RHEA-COMP:10001"/>
        <dbReference type="ChEBI" id="CHEBI:15378"/>
        <dbReference type="ChEBI" id="CHEBI:16526"/>
        <dbReference type="ChEBI" id="CHEBI:17640"/>
        <dbReference type="ChEBI" id="CHEBI:33737"/>
        <dbReference type="ChEBI" id="CHEBI:33738"/>
        <dbReference type="ChEBI" id="CHEBI:57271"/>
        <dbReference type="ChEBI" id="CHEBI:57287"/>
        <dbReference type="EC" id="1.2.7.8"/>
    </reaction>
</comment>
<dbReference type="PIRSF" id="PIRSF006439">
    <property type="entry name" value="Indolepyruvate_ferr_oxidored"/>
    <property type="match status" value="1"/>
</dbReference>
<comment type="subunit">
    <text evidence="2 14">Heterodimer of the IorA and IorB subunits.</text>
</comment>
<evidence type="ECO:0000256" key="8">
    <source>
        <dbReference type="ARBA" id="ARBA00022982"/>
    </source>
</evidence>
<feature type="domain" description="4Fe-4S ferredoxin-type" evidence="15">
    <location>
        <begin position="542"/>
        <end position="569"/>
    </location>
</feature>
<feature type="domain" description="4Fe-4S ferredoxin-type" evidence="15">
    <location>
        <begin position="570"/>
        <end position="597"/>
    </location>
</feature>
<dbReference type="InterPro" id="IPR017721">
    <property type="entry name" value="IorA"/>
</dbReference>
<keyword evidence="8 14" id="KW-0249">Electron transport</keyword>
<name>A0ABT5XHA0_9EURY</name>